<gene>
    <name evidence="2" type="ORF">QR98_0059350</name>
</gene>
<organism evidence="2 3">
    <name type="scientific">Sarcoptes scabiei</name>
    <name type="common">Itch mite</name>
    <name type="synonym">Acarus scabiei</name>
    <dbReference type="NCBI Taxonomy" id="52283"/>
    <lineage>
        <taxon>Eukaryota</taxon>
        <taxon>Metazoa</taxon>
        <taxon>Ecdysozoa</taxon>
        <taxon>Arthropoda</taxon>
        <taxon>Chelicerata</taxon>
        <taxon>Arachnida</taxon>
        <taxon>Acari</taxon>
        <taxon>Acariformes</taxon>
        <taxon>Sarcoptiformes</taxon>
        <taxon>Astigmata</taxon>
        <taxon>Psoroptidia</taxon>
        <taxon>Sarcoptoidea</taxon>
        <taxon>Sarcoptidae</taxon>
        <taxon>Sarcoptinae</taxon>
        <taxon>Sarcoptes</taxon>
    </lineage>
</organism>
<protein>
    <recommendedName>
        <fullName evidence="1">Methyltransferase domain-containing protein</fullName>
    </recommendedName>
</protein>
<dbReference type="Pfam" id="PF13847">
    <property type="entry name" value="Methyltransf_31"/>
    <property type="match status" value="1"/>
</dbReference>
<dbReference type="PANTHER" id="PTHR43861">
    <property type="entry name" value="TRANS-ACONITATE 2-METHYLTRANSFERASE-RELATED"/>
    <property type="match status" value="1"/>
</dbReference>
<evidence type="ECO:0000259" key="1">
    <source>
        <dbReference type="Pfam" id="PF13847"/>
    </source>
</evidence>
<dbReference type="Proteomes" id="UP000616769">
    <property type="component" value="Unassembled WGS sequence"/>
</dbReference>
<dbReference type="SUPFAM" id="SSF53335">
    <property type="entry name" value="S-adenosyl-L-methionine-dependent methyltransferases"/>
    <property type="match status" value="1"/>
</dbReference>
<dbReference type="InterPro" id="IPR029063">
    <property type="entry name" value="SAM-dependent_MTases_sf"/>
</dbReference>
<accession>A0A132A8X2</accession>
<dbReference type="OrthoDB" id="6483280at2759"/>
<dbReference type="VEuPathDB" id="VectorBase:SSCA005774"/>
<dbReference type="AlphaFoldDB" id="A0A132A8X2"/>
<evidence type="ECO:0000313" key="2">
    <source>
        <dbReference type="EMBL" id="KPM07441.1"/>
    </source>
</evidence>
<comment type="caution">
    <text evidence="2">The sequence shown here is derived from an EMBL/GenBank/DDBJ whole genome shotgun (WGS) entry which is preliminary data.</text>
</comment>
<proteinExistence type="predicted"/>
<name>A0A132A8X2_SARSC</name>
<sequence>MDLDPLEYETNATDAYEPAIKLIKSIENHLIDLSTKNPLQSSRIIFDLGCGPGNTTKMLADKFPNALVIGLDFDEKMIEYAKQRKISNAFFFVQNLEEPFESWPNELKNHQDCVDVIFSNYSLHWIDDFEILSRNIGLLLRKNSGYFVGNLLYCGWLQDVADPEEKNLLDKYLDYPSEADFVSRFVFAMKKNCQSNWMNIEYQEPISRYDKEYYSKCI</sequence>
<reference evidence="2 3" key="1">
    <citation type="journal article" date="2015" name="Parasit. Vectors">
        <title>Draft genome of the scabies mite.</title>
        <authorList>
            <person name="Rider S.D.Jr."/>
            <person name="Morgan M.S."/>
            <person name="Arlian L.G."/>
        </authorList>
    </citation>
    <scope>NUCLEOTIDE SEQUENCE [LARGE SCALE GENOMIC DNA]</scope>
    <source>
        <strain evidence="2">Arlian Lab</strain>
    </source>
</reference>
<feature type="domain" description="Methyltransferase" evidence="1">
    <location>
        <begin position="44"/>
        <end position="149"/>
    </location>
</feature>
<dbReference type="InterPro" id="IPR025714">
    <property type="entry name" value="Methyltranfer_dom"/>
</dbReference>
<dbReference type="Gene3D" id="3.40.50.150">
    <property type="entry name" value="Vaccinia Virus protein VP39"/>
    <property type="match status" value="1"/>
</dbReference>
<dbReference type="PANTHER" id="PTHR43861:SF1">
    <property type="entry name" value="TRANS-ACONITATE 2-METHYLTRANSFERASE"/>
    <property type="match status" value="1"/>
</dbReference>
<evidence type="ECO:0000313" key="3">
    <source>
        <dbReference type="Proteomes" id="UP000616769"/>
    </source>
</evidence>
<dbReference type="CDD" id="cd02440">
    <property type="entry name" value="AdoMet_MTases"/>
    <property type="match status" value="1"/>
</dbReference>
<dbReference type="EMBL" id="JXLN01011567">
    <property type="protein sequence ID" value="KPM07441.1"/>
    <property type="molecule type" value="Genomic_DNA"/>
</dbReference>